<dbReference type="InterPro" id="IPR017441">
    <property type="entry name" value="Protein_kinase_ATP_BS"/>
</dbReference>
<keyword evidence="7" id="KW-1133">Transmembrane helix</keyword>
<sequence length="603" mass="61429">MNHPAEVFQPLQDDDPRAVAGYRLAARLGAGGMGRVYLSHTRGGRAVAIKVVRSELADDATFRRRFGREIKAARRVKGAYTAEVIDADPDAAPPWLATLYVPGPSLSGAVARSGPLPVPAVLWLMAGVAEALQAIHAAGIVHRDLKPANVLLAPDGPRVIDFGISLAADSTAHTATGATIGTPQFMAPEQASAGDITAATDVFSLGQTAAFAALGKPLYGDGPAATVLYRIVHSEPDLSGLPERLRGLLGRCLAADPEERATPAEIVEWCRRELGRDGGDEAGPAVWREIAGPPVTVPPPAAATGPATAAAPVAAPGPTAVHTAPWTAPQGTVPQGTGPAPWADGPVPWPGGPAPWPGGFGPGGPTVPRRPDGPEERKRRRRRAVLISAAAVVACGLVIAAGTALLDAAGRGLDRARDAVASASASASDPASGTPRPQAKGSAAAGEAAASGGGAEADASAGRPDGATGGSAAGTTTPRAHAHGALLVNADNSISLTEGTMRKDRKGDIRFDCANASCALESDTSVFTMLFGDPGATYDECRAMTDRDAVHRLPLAAASAGQEICVRRDNGDVALLVVQVKSTALPEAAFITMDTTVWPAEKN</sequence>
<feature type="region of interest" description="Disordered" evidence="6">
    <location>
        <begin position="423"/>
        <end position="478"/>
    </location>
</feature>
<organism evidence="9 10">
    <name type="scientific">Streptomyces hyderabadensis</name>
    <dbReference type="NCBI Taxonomy" id="598549"/>
    <lineage>
        <taxon>Bacteria</taxon>
        <taxon>Bacillati</taxon>
        <taxon>Actinomycetota</taxon>
        <taxon>Actinomycetes</taxon>
        <taxon>Kitasatosporales</taxon>
        <taxon>Streptomycetaceae</taxon>
        <taxon>Streptomyces</taxon>
    </lineage>
</organism>
<name>A0ABP9IU20_9ACTN</name>
<keyword evidence="2 5" id="KW-0547">Nucleotide-binding</keyword>
<dbReference type="CDD" id="cd14014">
    <property type="entry name" value="STKc_PknB_like"/>
    <property type="match status" value="1"/>
</dbReference>
<keyword evidence="1" id="KW-0808">Transferase</keyword>
<evidence type="ECO:0000256" key="5">
    <source>
        <dbReference type="PROSITE-ProRule" id="PRU10141"/>
    </source>
</evidence>
<feature type="binding site" evidence="5">
    <location>
        <position position="50"/>
    </location>
    <ligand>
        <name>ATP</name>
        <dbReference type="ChEBI" id="CHEBI:30616"/>
    </ligand>
</feature>
<keyword evidence="7" id="KW-0472">Membrane</keyword>
<dbReference type="PANTHER" id="PTHR43289:SF34">
    <property type="entry name" value="SERINE_THREONINE-PROTEIN KINASE YBDM-RELATED"/>
    <property type="match status" value="1"/>
</dbReference>
<dbReference type="Gene3D" id="3.30.200.20">
    <property type="entry name" value="Phosphorylase Kinase, domain 1"/>
    <property type="match status" value="1"/>
</dbReference>
<dbReference type="InterPro" id="IPR011009">
    <property type="entry name" value="Kinase-like_dom_sf"/>
</dbReference>
<dbReference type="SMART" id="SM00220">
    <property type="entry name" value="S_TKc"/>
    <property type="match status" value="1"/>
</dbReference>
<dbReference type="PROSITE" id="PS00108">
    <property type="entry name" value="PROTEIN_KINASE_ST"/>
    <property type="match status" value="1"/>
</dbReference>
<dbReference type="Pfam" id="PF00069">
    <property type="entry name" value="Pkinase"/>
    <property type="match status" value="1"/>
</dbReference>
<feature type="domain" description="Protein kinase" evidence="8">
    <location>
        <begin position="22"/>
        <end position="274"/>
    </location>
</feature>
<feature type="region of interest" description="Disordered" evidence="6">
    <location>
        <begin position="298"/>
        <end position="380"/>
    </location>
</feature>
<feature type="compositionally biased region" description="Low complexity" evidence="6">
    <location>
        <begin position="302"/>
        <end position="325"/>
    </location>
</feature>
<evidence type="ECO:0000256" key="4">
    <source>
        <dbReference type="ARBA" id="ARBA00022840"/>
    </source>
</evidence>
<dbReference type="Proteomes" id="UP001500610">
    <property type="component" value="Unassembled WGS sequence"/>
</dbReference>
<feature type="compositionally biased region" description="Low complexity" evidence="6">
    <location>
        <begin position="439"/>
        <end position="462"/>
    </location>
</feature>
<evidence type="ECO:0000256" key="2">
    <source>
        <dbReference type="ARBA" id="ARBA00022741"/>
    </source>
</evidence>
<evidence type="ECO:0000256" key="1">
    <source>
        <dbReference type="ARBA" id="ARBA00022679"/>
    </source>
</evidence>
<evidence type="ECO:0000313" key="9">
    <source>
        <dbReference type="EMBL" id="GAA5010232.1"/>
    </source>
</evidence>
<dbReference type="Gene3D" id="1.10.510.10">
    <property type="entry name" value="Transferase(Phosphotransferase) domain 1"/>
    <property type="match status" value="1"/>
</dbReference>
<evidence type="ECO:0000256" key="7">
    <source>
        <dbReference type="SAM" id="Phobius"/>
    </source>
</evidence>
<keyword evidence="7" id="KW-0812">Transmembrane</keyword>
<feature type="compositionally biased region" description="Low complexity" evidence="6">
    <location>
        <begin position="423"/>
        <end position="432"/>
    </location>
</feature>
<evidence type="ECO:0000259" key="8">
    <source>
        <dbReference type="PROSITE" id="PS50011"/>
    </source>
</evidence>
<reference evidence="10" key="1">
    <citation type="journal article" date="2019" name="Int. J. Syst. Evol. Microbiol.">
        <title>The Global Catalogue of Microorganisms (GCM) 10K type strain sequencing project: providing services to taxonomists for standard genome sequencing and annotation.</title>
        <authorList>
            <consortium name="The Broad Institute Genomics Platform"/>
            <consortium name="The Broad Institute Genome Sequencing Center for Infectious Disease"/>
            <person name="Wu L."/>
            <person name="Ma J."/>
        </authorList>
    </citation>
    <scope>NUCLEOTIDE SEQUENCE [LARGE SCALE GENOMIC DNA]</scope>
    <source>
        <strain evidence="10">JCM 17657</strain>
    </source>
</reference>
<evidence type="ECO:0000256" key="6">
    <source>
        <dbReference type="SAM" id="MobiDB-lite"/>
    </source>
</evidence>
<keyword evidence="10" id="KW-1185">Reference proteome</keyword>
<dbReference type="InterPro" id="IPR000719">
    <property type="entry name" value="Prot_kinase_dom"/>
</dbReference>
<dbReference type="EMBL" id="BAABIV010000034">
    <property type="protein sequence ID" value="GAA5010232.1"/>
    <property type="molecule type" value="Genomic_DNA"/>
</dbReference>
<dbReference type="RefSeq" id="WP_226026548.1">
    <property type="nucleotide sequence ID" value="NZ_BAABIV010000034.1"/>
</dbReference>
<dbReference type="PROSITE" id="PS00107">
    <property type="entry name" value="PROTEIN_KINASE_ATP"/>
    <property type="match status" value="1"/>
</dbReference>
<dbReference type="GO" id="GO:0016301">
    <property type="term" value="F:kinase activity"/>
    <property type="evidence" value="ECO:0007669"/>
    <property type="project" value="UniProtKB-KW"/>
</dbReference>
<keyword evidence="3 9" id="KW-0418">Kinase</keyword>
<gene>
    <name evidence="9" type="ORF">GCM10023257_66510</name>
</gene>
<evidence type="ECO:0000313" key="10">
    <source>
        <dbReference type="Proteomes" id="UP001500610"/>
    </source>
</evidence>
<dbReference type="InterPro" id="IPR008271">
    <property type="entry name" value="Ser/Thr_kinase_AS"/>
</dbReference>
<comment type="caution">
    <text evidence="9">The sequence shown here is derived from an EMBL/GenBank/DDBJ whole genome shotgun (WGS) entry which is preliminary data.</text>
</comment>
<protein>
    <submittedName>
        <fullName evidence="9">Serine/threonine-protein kinase</fullName>
    </submittedName>
</protein>
<dbReference type="PANTHER" id="PTHR43289">
    <property type="entry name" value="MITOGEN-ACTIVATED PROTEIN KINASE KINASE KINASE 20-RELATED"/>
    <property type="match status" value="1"/>
</dbReference>
<accession>A0ABP9IU20</accession>
<dbReference type="PROSITE" id="PS50011">
    <property type="entry name" value="PROTEIN_KINASE_DOM"/>
    <property type="match status" value="1"/>
</dbReference>
<dbReference type="SUPFAM" id="SSF56112">
    <property type="entry name" value="Protein kinase-like (PK-like)"/>
    <property type="match status" value="1"/>
</dbReference>
<feature type="transmembrane region" description="Helical" evidence="7">
    <location>
        <begin position="384"/>
        <end position="406"/>
    </location>
</feature>
<evidence type="ECO:0000256" key="3">
    <source>
        <dbReference type="ARBA" id="ARBA00022777"/>
    </source>
</evidence>
<keyword evidence="4 5" id="KW-0067">ATP-binding</keyword>
<proteinExistence type="predicted"/>
<feature type="compositionally biased region" description="Pro residues" evidence="6">
    <location>
        <begin position="347"/>
        <end position="356"/>
    </location>
</feature>